<keyword evidence="12 13" id="KW-0472">Membrane</keyword>
<dbReference type="GO" id="GO:0043682">
    <property type="term" value="F:P-type divalent copper transporter activity"/>
    <property type="evidence" value="ECO:0007669"/>
    <property type="project" value="TreeGrafter"/>
</dbReference>
<dbReference type="Gene3D" id="2.70.150.10">
    <property type="entry name" value="Calcium-transporting ATPase, cytoplasmic transduction domain A"/>
    <property type="match status" value="1"/>
</dbReference>
<dbReference type="AlphaFoldDB" id="A0A9E8NCD7"/>
<accession>A0A9E8NCD7</accession>
<dbReference type="InterPro" id="IPR006121">
    <property type="entry name" value="HMA_dom"/>
</dbReference>
<dbReference type="Pfam" id="PF12156">
    <property type="entry name" value="ATPase-cat_bd"/>
    <property type="match status" value="1"/>
</dbReference>
<dbReference type="SUPFAM" id="SSF81665">
    <property type="entry name" value="Calcium ATPase, transmembrane domain M"/>
    <property type="match status" value="1"/>
</dbReference>
<dbReference type="SUPFAM" id="SSF81653">
    <property type="entry name" value="Calcium ATPase, transduction domain A"/>
    <property type="match status" value="1"/>
</dbReference>
<dbReference type="Pfam" id="PF00702">
    <property type="entry name" value="Hydrolase"/>
    <property type="match status" value="1"/>
</dbReference>
<evidence type="ECO:0000256" key="13">
    <source>
        <dbReference type="SAM" id="Phobius"/>
    </source>
</evidence>
<feature type="transmembrane region" description="Helical" evidence="13">
    <location>
        <begin position="786"/>
        <end position="807"/>
    </location>
</feature>
<comment type="similarity">
    <text evidence="2">Belongs to the cation transport ATPase (P-type) (TC 3.A.3) family. Type IB subfamily.</text>
</comment>
<dbReference type="InterPro" id="IPR023298">
    <property type="entry name" value="ATPase_P-typ_TM_dom_sf"/>
</dbReference>
<dbReference type="InterPro" id="IPR023214">
    <property type="entry name" value="HAD_sf"/>
</dbReference>
<keyword evidence="6 13" id="KW-0812">Transmembrane</keyword>
<proteinExistence type="inferred from homology"/>
<feature type="transmembrane region" description="Helical" evidence="13">
    <location>
        <begin position="220"/>
        <end position="239"/>
    </location>
</feature>
<evidence type="ECO:0000256" key="12">
    <source>
        <dbReference type="ARBA" id="ARBA00023136"/>
    </source>
</evidence>
<keyword evidence="9" id="KW-1278">Translocase</keyword>
<sequence>MPANSISQPYIETRHTCYHCGEECKDEVIHIDEHDFCCDGCLLVYDLLKENDLCRYYTIDGSQGISPDAAFFKGKYDHLDLPEVTGKMIEFTDGNLTTVNWYLPKMHCSSCIWLLEHLYRLNPAVRSSVVNFPEKKVRITFEKQHINLSELASLLTRIGYEPYLSLHDLEGKQMRKWNRVRLYKIGIAGFAFGNIMMLSFPEYFHLGQSSADQDLRLLFGLLNLGLSLPVLLYCAADFFKSAWSALKGRYLNIDAPIALALLSVFLISLYQLGTQTGPGYFDSFAGAVFFMLIGRYFQDKTYAGISFDRDYKSYFPIAVSVLKNGSETRKPITELNEGDLILVRNEELIPTDAILKSPGALIDYSFVSGEAEPIERKLGDTIYAGGKQKGVSIELEVLRKVSQSYLTQLWNNEAFTKEKENQGQTLAARINKYFSLIVLAIAVVTFLVWFFVFKNQETAFLAFATTLLVACPCALLLSSTFTNGNLLSLFGKNRLYPKNAHTIERLSHIDTVVFDKTGTITLTDEADVEFIGNESTLDELTMVKTLAMQSSHPLSRIIVNHLEHITASRRILSGFSETSGQGMEALWGKKHVQLGSAAWVGATGDFQGNTASKVFLSVDGEIAGYFSMKSKYRPELADTLTALQNAGIQTCLLSGDKPTDRLFLSGLFGQNTSMLFEQKPQQKLEFIKQLQARGRNVLMVGDGLNDAGALRQSNVGLAVSDDINNFSPSCDAILEGSRLALLPAYISLAKAGQRIIKQSFAISLIYNIAGLSFAVTGALSPVIAAILMPVSSITIVAFTTLTSNIAAHGRIKN</sequence>
<feature type="domain" description="P-type ATPase A" evidence="14">
    <location>
        <begin position="316"/>
        <end position="410"/>
    </location>
</feature>
<dbReference type="GO" id="GO:0016887">
    <property type="term" value="F:ATP hydrolysis activity"/>
    <property type="evidence" value="ECO:0007669"/>
    <property type="project" value="InterPro"/>
</dbReference>
<dbReference type="Proteomes" id="UP001164653">
    <property type="component" value="Chromosome"/>
</dbReference>
<dbReference type="RefSeq" id="WP_244818813.1">
    <property type="nucleotide sequence ID" value="NZ_CP112998.1"/>
</dbReference>
<comment type="subcellular location">
    <subcellularLocation>
        <location evidence="1">Cell membrane</location>
        <topology evidence="1">Multi-pass membrane protein</topology>
    </subcellularLocation>
</comment>
<keyword evidence="11" id="KW-0406">Ion transport</keyword>
<dbReference type="InterPro" id="IPR036163">
    <property type="entry name" value="HMA_dom_sf"/>
</dbReference>
<evidence type="ECO:0000256" key="3">
    <source>
        <dbReference type="ARBA" id="ARBA00022448"/>
    </source>
</evidence>
<feature type="transmembrane region" description="Helical" evidence="13">
    <location>
        <begin position="279"/>
        <end position="297"/>
    </location>
</feature>
<dbReference type="InterPro" id="IPR008250">
    <property type="entry name" value="ATPase_P-typ_transduc_dom_A_sf"/>
</dbReference>
<keyword evidence="17" id="KW-1185">Reference proteome</keyword>
<dbReference type="CDD" id="cd00371">
    <property type="entry name" value="HMA"/>
    <property type="match status" value="1"/>
</dbReference>
<gene>
    <name evidence="16" type="ORF">ON006_08975</name>
</gene>
<evidence type="ECO:0000313" key="16">
    <source>
        <dbReference type="EMBL" id="WAC14080.1"/>
    </source>
</evidence>
<dbReference type="GO" id="GO:0005524">
    <property type="term" value="F:ATP binding"/>
    <property type="evidence" value="ECO:0007669"/>
    <property type="project" value="InterPro"/>
</dbReference>
<dbReference type="SUPFAM" id="SSF55008">
    <property type="entry name" value="HMA, heavy metal-associated domain"/>
    <property type="match status" value="1"/>
</dbReference>
<evidence type="ECO:0000256" key="7">
    <source>
        <dbReference type="ARBA" id="ARBA00022723"/>
    </source>
</evidence>
<dbReference type="GO" id="GO:0055070">
    <property type="term" value="P:copper ion homeostasis"/>
    <property type="evidence" value="ECO:0007669"/>
    <property type="project" value="TreeGrafter"/>
</dbReference>
<feature type="transmembrane region" description="Helical" evidence="13">
    <location>
        <begin position="251"/>
        <end position="273"/>
    </location>
</feature>
<dbReference type="PROSITE" id="PS00154">
    <property type="entry name" value="ATPASE_E1_E2"/>
    <property type="match status" value="1"/>
</dbReference>
<dbReference type="InterPro" id="IPR021993">
    <property type="entry name" value="ATPase-cat-bd"/>
</dbReference>
<dbReference type="GO" id="GO:0005886">
    <property type="term" value="C:plasma membrane"/>
    <property type="evidence" value="ECO:0007669"/>
    <property type="project" value="UniProtKB-SubCell"/>
</dbReference>
<feature type="domain" description="Putative metal-binding" evidence="15">
    <location>
        <begin position="16"/>
        <end position="91"/>
    </location>
</feature>
<dbReference type="PANTHER" id="PTHR43520:SF5">
    <property type="entry name" value="CATION-TRANSPORTING P-TYPE ATPASE-RELATED"/>
    <property type="match status" value="1"/>
</dbReference>
<feature type="transmembrane region" description="Helical" evidence="13">
    <location>
        <begin position="760"/>
        <end position="780"/>
    </location>
</feature>
<evidence type="ECO:0000256" key="10">
    <source>
        <dbReference type="ARBA" id="ARBA00022989"/>
    </source>
</evidence>
<feature type="transmembrane region" description="Helical" evidence="13">
    <location>
        <begin position="182"/>
        <end position="200"/>
    </location>
</feature>
<feature type="transmembrane region" description="Helical" evidence="13">
    <location>
        <begin position="433"/>
        <end position="452"/>
    </location>
</feature>
<dbReference type="KEGG" id="dpf:ON006_08975"/>
<dbReference type="Gene3D" id="3.30.70.100">
    <property type="match status" value="1"/>
</dbReference>
<dbReference type="PANTHER" id="PTHR43520">
    <property type="entry name" value="ATP7, ISOFORM B"/>
    <property type="match status" value="1"/>
</dbReference>
<keyword evidence="3" id="KW-0813">Transport</keyword>
<dbReference type="PRINTS" id="PR00119">
    <property type="entry name" value="CATATPASE"/>
</dbReference>
<dbReference type="InterPro" id="IPR018303">
    <property type="entry name" value="ATPase_P-typ_P_site"/>
</dbReference>
<dbReference type="InterPro" id="IPR023299">
    <property type="entry name" value="ATPase_P-typ_cyto_dom_N"/>
</dbReference>
<evidence type="ECO:0000256" key="5">
    <source>
        <dbReference type="ARBA" id="ARBA00022553"/>
    </source>
</evidence>
<keyword evidence="5" id="KW-0597">Phosphoprotein</keyword>
<dbReference type="EMBL" id="CP112998">
    <property type="protein sequence ID" value="WAC14080.1"/>
    <property type="molecule type" value="Genomic_DNA"/>
</dbReference>
<dbReference type="InterPro" id="IPR001757">
    <property type="entry name" value="P_typ_ATPase"/>
</dbReference>
<dbReference type="SUPFAM" id="SSF56784">
    <property type="entry name" value="HAD-like"/>
    <property type="match status" value="1"/>
</dbReference>
<dbReference type="Gene3D" id="3.40.50.1000">
    <property type="entry name" value="HAD superfamily/HAD-like"/>
    <property type="match status" value="1"/>
</dbReference>
<dbReference type="InterPro" id="IPR059000">
    <property type="entry name" value="ATPase_P-type_domA"/>
</dbReference>
<dbReference type="NCBIfam" id="TIGR01494">
    <property type="entry name" value="ATPase_P-type"/>
    <property type="match status" value="1"/>
</dbReference>
<keyword evidence="8" id="KW-0460">Magnesium</keyword>
<evidence type="ECO:0000256" key="2">
    <source>
        <dbReference type="ARBA" id="ARBA00006024"/>
    </source>
</evidence>
<evidence type="ECO:0000256" key="4">
    <source>
        <dbReference type="ARBA" id="ARBA00022475"/>
    </source>
</evidence>
<evidence type="ECO:0000256" key="6">
    <source>
        <dbReference type="ARBA" id="ARBA00022692"/>
    </source>
</evidence>
<name>A0A9E8NCD7_9BACT</name>
<reference evidence="16" key="1">
    <citation type="submission" date="2022-11" db="EMBL/GenBank/DDBJ databases">
        <title>Dyadobacter pollutisoli sp. nov., isolated from plastic dumped soil.</title>
        <authorList>
            <person name="Kim J.M."/>
            <person name="Kim K.R."/>
            <person name="Lee J.K."/>
            <person name="Hao L."/>
            <person name="Jeon C.O."/>
        </authorList>
    </citation>
    <scope>NUCLEOTIDE SEQUENCE</scope>
    <source>
        <strain evidence="16">U1</strain>
    </source>
</reference>
<organism evidence="16 17">
    <name type="scientific">Dyadobacter pollutisoli</name>
    <dbReference type="NCBI Taxonomy" id="2910158"/>
    <lineage>
        <taxon>Bacteria</taxon>
        <taxon>Pseudomonadati</taxon>
        <taxon>Bacteroidota</taxon>
        <taxon>Cytophagia</taxon>
        <taxon>Cytophagales</taxon>
        <taxon>Spirosomataceae</taxon>
        <taxon>Dyadobacter</taxon>
    </lineage>
</organism>
<dbReference type="Pfam" id="PF00122">
    <property type="entry name" value="E1-E2_ATPase"/>
    <property type="match status" value="1"/>
</dbReference>
<dbReference type="PRINTS" id="PR00943">
    <property type="entry name" value="CUATPASE"/>
</dbReference>
<evidence type="ECO:0000256" key="1">
    <source>
        <dbReference type="ARBA" id="ARBA00004651"/>
    </source>
</evidence>
<evidence type="ECO:0000313" key="17">
    <source>
        <dbReference type="Proteomes" id="UP001164653"/>
    </source>
</evidence>
<dbReference type="Gene3D" id="3.40.1110.10">
    <property type="entry name" value="Calcium-transporting ATPase, cytoplasmic domain N"/>
    <property type="match status" value="1"/>
</dbReference>
<protein>
    <submittedName>
        <fullName evidence="16">Heavy metal translocating P-type ATPase metal-binding domain-containing protein</fullName>
    </submittedName>
</protein>
<evidence type="ECO:0000259" key="14">
    <source>
        <dbReference type="Pfam" id="PF00122"/>
    </source>
</evidence>
<evidence type="ECO:0000256" key="9">
    <source>
        <dbReference type="ARBA" id="ARBA00022967"/>
    </source>
</evidence>
<dbReference type="GO" id="GO:0005507">
    <property type="term" value="F:copper ion binding"/>
    <property type="evidence" value="ECO:0007669"/>
    <property type="project" value="TreeGrafter"/>
</dbReference>
<evidence type="ECO:0000259" key="15">
    <source>
        <dbReference type="Pfam" id="PF12156"/>
    </source>
</evidence>
<keyword evidence="4" id="KW-1003">Cell membrane</keyword>
<keyword evidence="10 13" id="KW-1133">Transmembrane helix</keyword>
<evidence type="ECO:0000256" key="8">
    <source>
        <dbReference type="ARBA" id="ARBA00022842"/>
    </source>
</evidence>
<keyword evidence="7" id="KW-0479">Metal-binding</keyword>
<evidence type="ECO:0000256" key="11">
    <source>
        <dbReference type="ARBA" id="ARBA00023065"/>
    </source>
</evidence>
<dbReference type="InterPro" id="IPR036412">
    <property type="entry name" value="HAD-like_sf"/>
</dbReference>